<accession>A0A1G5SAV0</accession>
<dbReference type="STRING" id="51642.NSMM_150063"/>
<dbReference type="AlphaFoldDB" id="A0A1G5SAV0"/>
<reference evidence="1 2" key="1">
    <citation type="submission" date="2016-10" db="EMBL/GenBank/DDBJ databases">
        <authorList>
            <person name="de Groot N.N."/>
        </authorList>
    </citation>
    <scope>NUCLEOTIDE SEQUENCE [LARGE SCALE GENOMIC DNA]</scope>
    <source>
        <strain evidence="1">1</strain>
    </source>
</reference>
<organism evidence="1 2">
    <name type="scientific">Nitrosomonas mobilis</name>
    <dbReference type="NCBI Taxonomy" id="51642"/>
    <lineage>
        <taxon>Bacteria</taxon>
        <taxon>Pseudomonadati</taxon>
        <taxon>Pseudomonadota</taxon>
        <taxon>Betaproteobacteria</taxon>
        <taxon>Nitrosomonadales</taxon>
        <taxon>Nitrosomonadaceae</taxon>
        <taxon>Nitrosomonas</taxon>
    </lineage>
</organism>
<proteinExistence type="predicted"/>
<dbReference type="EMBL" id="FMWO01000020">
    <property type="protein sequence ID" value="SCZ84325.1"/>
    <property type="molecule type" value="Genomic_DNA"/>
</dbReference>
<protein>
    <submittedName>
        <fullName evidence="1">Uncharacterized protein</fullName>
    </submittedName>
</protein>
<dbReference type="Proteomes" id="UP000198729">
    <property type="component" value="Unassembled WGS sequence"/>
</dbReference>
<keyword evidence="2" id="KW-1185">Reference proteome</keyword>
<gene>
    <name evidence="1" type="ORF">NSMM_150063</name>
</gene>
<evidence type="ECO:0000313" key="1">
    <source>
        <dbReference type="EMBL" id="SCZ84325.1"/>
    </source>
</evidence>
<evidence type="ECO:0000313" key="2">
    <source>
        <dbReference type="Proteomes" id="UP000198729"/>
    </source>
</evidence>
<sequence>MCVSTLRKNGHFYLVLTIFLQATWYCEEMWIFGGVPIVRKGLTYETNRLLDQPLCPKSTHCACREENQL</sequence>
<name>A0A1G5SAV0_9PROT</name>